<reference evidence="3" key="1">
    <citation type="journal article" date="2019" name="Int. J. Syst. Evol. Microbiol.">
        <title>The Global Catalogue of Microorganisms (GCM) 10K type strain sequencing project: providing services to taxonomists for standard genome sequencing and annotation.</title>
        <authorList>
            <consortium name="The Broad Institute Genomics Platform"/>
            <consortium name="The Broad Institute Genome Sequencing Center for Infectious Disease"/>
            <person name="Wu L."/>
            <person name="Ma J."/>
        </authorList>
    </citation>
    <scope>NUCLEOTIDE SEQUENCE [LARGE SCALE GENOMIC DNA]</scope>
    <source>
        <strain evidence="3">NBRC 111981</strain>
    </source>
</reference>
<protein>
    <submittedName>
        <fullName evidence="2">Uncharacterized protein</fullName>
    </submittedName>
</protein>
<proteinExistence type="predicted"/>
<evidence type="ECO:0000256" key="1">
    <source>
        <dbReference type="SAM" id="SignalP"/>
    </source>
</evidence>
<name>A0ABQ5XA86_9GAMM</name>
<dbReference type="EMBL" id="BSOA01000018">
    <property type="protein sequence ID" value="GLQ88586.1"/>
    <property type="molecule type" value="Genomic_DNA"/>
</dbReference>
<accession>A0ABQ5XA86</accession>
<evidence type="ECO:0000313" key="2">
    <source>
        <dbReference type="EMBL" id="GLQ88586.1"/>
    </source>
</evidence>
<organism evidence="2 3">
    <name type="scientific">Dyella flagellata</name>
    <dbReference type="NCBI Taxonomy" id="1867833"/>
    <lineage>
        <taxon>Bacteria</taxon>
        <taxon>Pseudomonadati</taxon>
        <taxon>Pseudomonadota</taxon>
        <taxon>Gammaproteobacteria</taxon>
        <taxon>Lysobacterales</taxon>
        <taxon>Rhodanobacteraceae</taxon>
        <taxon>Dyella</taxon>
    </lineage>
</organism>
<feature type="signal peptide" evidence="1">
    <location>
        <begin position="1"/>
        <end position="22"/>
    </location>
</feature>
<keyword evidence="3" id="KW-1185">Reference proteome</keyword>
<feature type="chain" id="PRO_5047204666" evidence="1">
    <location>
        <begin position="23"/>
        <end position="177"/>
    </location>
</feature>
<sequence length="177" mass="19512">MRKIRILLTTGLCALAMGVVLADTSTLATPHRVEKKLTCGDAQLTAQTDYVTLPDVQKVVWTAQAITLRNSHSATSVPLALESKPLHLAYYPQGTALDSVVLGWTCLKTSSGKHYFFLAYTCTPSPERPACKEEDESGNWDRVLDTSGKRISDQQRERLGINRAIGDHLQLEDPTED</sequence>
<dbReference type="RefSeq" id="WP_284332024.1">
    <property type="nucleotide sequence ID" value="NZ_BSOA01000018.1"/>
</dbReference>
<comment type="caution">
    <text evidence="2">The sequence shown here is derived from an EMBL/GenBank/DDBJ whole genome shotgun (WGS) entry which is preliminary data.</text>
</comment>
<keyword evidence="1" id="KW-0732">Signal</keyword>
<dbReference type="Proteomes" id="UP001156627">
    <property type="component" value="Unassembled WGS sequence"/>
</dbReference>
<evidence type="ECO:0000313" key="3">
    <source>
        <dbReference type="Proteomes" id="UP001156627"/>
    </source>
</evidence>
<gene>
    <name evidence="2" type="ORF">GCM10007898_21560</name>
</gene>